<dbReference type="InterPro" id="IPR017850">
    <property type="entry name" value="Alkaline_phosphatase_core_sf"/>
</dbReference>
<evidence type="ECO:0000259" key="2">
    <source>
        <dbReference type="Pfam" id="PF00884"/>
    </source>
</evidence>
<comment type="caution">
    <text evidence="3">The sequence shown here is derived from an EMBL/GenBank/DDBJ whole genome shotgun (WGS) entry which is preliminary data.</text>
</comment>
<evidence type="ECO:0000256" key="1">
    <source>
        <dbReference type="ARBA" id="ARBA00008779"/>
    </source>
</evidence>
<protein>
    <submittedName>
        <fullName evidence="3">Arylsulfatase</fullName>
    </submittedName>
</protein>
<dbReference type="SUPFAM" id="SSF53649">
    <property type="entry name" value="Alkaline phosphatase-like"/>
    <property type="match status" value="1"/>
</dbReference>
<dbReference type="PROSITE" id="PS51257">
    <property type="entry name" value="PROKAR_LIPOPROTEIN"/>
    <property type="match status" value="1"/>
</dbReference>
<dbReference type="InterPro" id="IPR000917">
    <property type="entry name" value="Sulfatase_N"/>
</dbReference>
<comment type="similarity">
    <text evidence="1">Belongs to the sulfatase family.</text>
</comment>
<evidence type="ECO:0000313" key="4">
    <source>
        <dbReference type="Proteomes" id="UP000585050"/>
    </source>
</evidence>
<dbReference type="AlphaFoldDB" id="A0A7X8SGP6"/>
<sequence>MKKLLIISCVAIVFYSCDTPQKVTSNNNTEKRPNILLIVGDDIAFGDLAPYGSEINTPNMSKLADHGVRFTNFHASPVCSVTRGMLLTGNNSHEIGLGTFDYAVYPESVGKKGYEGYLTHDAVAISELLNDAGYNVYKSGKWHLGNGEEGDLPMEWGFTKEFGILSGGSNHWNDRVMVPDMTTPKNQKLIEEGKMPGIDREEWSLNGQSYTRPEGIYSSELYTNQMIQFIKEDRESGKPWFAYMAFTTAHFPVQAPQELVGKYFEYYYEKGYEGLKKARYDQLVSQGILSQNTNEAPQNDLTEEWSQLSEDEKRMQAKIMATYAAMIEDQDIRTGQIIDYLERTDQLDNTLIIYLTDNGPEGMDPSNPEVGNAVFNQWIEANFDQSFENIGQANSAHTIGVSWANATTGGLQWWKWFIGEGGIRVPMIIVPPKAFTENYERAGELSDAVVSVKDIPMTILEYAGIEHPQTEYKGRKIISPSGITMKPFLDQQTDEVRTEKDWYAFELFGNSYLIKGDYKIIKVRTGMFGDGEWHLYNIVEDPSETVPLEKLERERFASMISLYKKYSYDHNIINVEASWSPFKAAK</sequence>
<dbReference type="GO" id="GO:0004065">
    <property type="term" value="F:arylsulfatase activity"/>
    <property type="evidence" value="ECO:0007669"/>
    <property type="project" value="TreeGrafter"/>
</dbReference>
<name>A0A7X8SGP6_9BACT</name>
<dbReference type="Gene3D" id="3.30.1120.10">
    <property type="match status" value="1"/>
</dbReference>
<gene>
    <name evidence="3" type="ORF">HGP29_01675</name>
</gene>
<dbReference type="EMBL" id="JABAIL010000001">
    <property type="protein sequence ID" value="NLR89890.1"/>
    <property type="molecule type" value="Genomic_DNA"/>
</dbReference>
<reference evidence="3 4" key="1">
    <citation type="submission" date="2020-04" db="EMBL/GenBank/DDBJ databases">
        <title>Flammeovirga sp. SR4, a novel species isolated from seawater.</title>
        <authorList>
            <person name="Wang X."/>
        </authorList>
    </citation>
    <scope>NUCLEOTIDE SEQUENCE [LARGE SCALE GENOMIC DNA]</scope>
    <source>
        <strain evidence="3 4">SR4</strain>
    </source>
</reference>
<organism evidence="3 4">
    <name type="scientific">Flammeovirga agarivorans</name>
    <dbReference type="NCBI Taxonomy" id="2726742"/>
    <lineage>
        <taxon>Bacteria</taxon>
        <taxon>Pseudomonadati</taxon>
        <taxon>Bacteroidota</taxon>
        <taxon>Cytophagia</taxon>
        <taxon>Cytophagales</taxon>
        <taxon>Flammeovirgaceae</taxon>
        <taxon>Flammeovirga</taxon>
    </lineage>
</organism>
<dbReference type="InterPro" id="IPR050738">
    <property type="entry name" value="Sulfatase"/>
</dbReference>
<evidence type="ECO:0000313" key="3">
    <source>
        <dbReference type="EMBL" id="NLR89890.1"/>
    </source>
</evidence>
<keyword evidence="4" id="KW-1185">Reference proteome</keyword>
<dbReference type="PANTHER" id="PTHR42693:SF33">
    <property type="entry name" value="ARYLSULFATASE"/>
    <property type="match status" value="1"/>
</dbReference>
<dbReference type="CDD" id="cd16025">
    <property type="entry name" value="PAS_like"/>
    <property type="match status" value="1"/>
</dbReference>
<dbReference type="RefSeq" id="WP_168880574.1">
    <property type="nucleotide sequence ID" value="NZ_JABAIL010000001.1"/>
</dbReference>
<dbReference type="Pfam" id="PF00884">
    <property type="entry name" value="Sulfatase"/>
    <property type="match status" value="1"/>
</dbReference>
<accession>A0A7X8SGP6</accession>
<feature type="domain" description="Sulfatase N-terminal" evidence="2">
    <location>
        <begin position="33"/>
        <end position="465"/>
    </location>
</feature>
<dbReference type="Gene3D" id="3.40.720.10">
    <property type="entry name" value="Alkaline Phosphatase, subunit A"/>
    <property type="match status" value="1"/>
</dbReference>
<dbReference type="Proteomes" id="UP000585050">
    <property type="component" value="Unassembled WGS sequence"/>
</dbReference>
<proteinExistence type="inferred from homology"/>
<dbReference type="PANTHER" id="PTHR42693">
    <property type="entry name" value="ARYLSULFATASE FAMILY MEMBER"/>
    <property type="match status" value="1"/>
</dbReference>